<dbReference type="PANTHER" id="PTHR30619:SF7">
    <property type="entry name" value="BETA-LACTAMASE DOMAIN PROTEIN"/>
    <property type="match status" value="1"/>
</dbReference>
<evidence type="ECO:0000313" key="2">
    <source>
        <dbReference type="EMBL" id="MFD1607284.1"/>
    </source>
</evidence>
<keyword evidence="3" id="KW-1185">Reference proteome</keyword>
<evidence type="ECO:0000259" key="1">
    <source>
        <dbReference type="SMART" id="SM00849"/>
    </source>
</evidence>
<dbReference type="InterPro" id="IPR052159">
    <property type="entry name" value="Competence_DNA_uptake"/>
</dbReference>
<reference evidence="3" key="1">
    <citation type="journal article" date="2019" name="Int. J. Syst. Evol. Microbiol.">
        <title>The Global Catalogue of Microorganisms (GCM) 10K type strain sequencing project: providing services to taxonomists for standard genome sequencing and annotation.</title>
        <authorList>
            <consortium name="The Broad Institute Genomics Platform"/>
            <consortium name="The Broad Institute Genome Sequencing Center for Infectious Disease"/>
            <person name="Wu L."/>
            <person name="Ma J."/>
        </authorList>
    </citation>
    <scope>NUCLEOTIDE SEQUENCE [LARGE SCALE GENOMIC DNA]</scope>
    <source>
        <strain evidence="3">CGMCC 1.12376</strain>
    </source>
</reference>
<protein>
    <submittedName>
        <fullName evidence="2">ComEC/Rec2 family competence protein</fullName>
    </submittedName>
</protein>
<dbReference type="SMART" id="SM00849">
    <property type="entry name" value="Lactamase_B"/>
    <property type="match status" value="1"/>
</dbReference>
<gene>
    <name evidence="2" type="ORF">ACFSBH_06440</name>
</gene>
<dbReference type="SUPFAM" id="SSF56281">
    <property type="entry name" value="Metallo-hydrolase/oxidoreductase"/>
    <property type="match status" value="1"/>
</dbReference>
<dbReference type="InterPro" id="IPR001279">
    <property type="entry name" value="Metallo-B-lactamas"/>
</dbReference>
<dbReference type="CDD" id="cd07731">
    <property type="entry name" value="ComA-like_MBL-fold"/>
    <property type="match status" value="1"/>
</dbReference>
<dbReference type="InterPro" id="IPR035681">
    <property type="entry name" value="ComA-like_MBL"/>
</dbReference>
<proteinExistence type="predicted"/>
<dbReference type="Proteomes" id="UP001597221">
    <property type="component" value="Unassembled WGS sequence"/>
</dbReference>
<dbReference type="Pfam" id="PF00753">
    <property type="entry name" value="Lactamase_B"/>
    <property type="match status" value="1"/>
</dbReference>
<dbReference type="PANTHER" id="PTHR30619">
    <property type="entry name" value="DNA INTERNALIZATION/COMPETENCE PROTEIN COMEC/REC2"/>
    <property type="match status" value="1"/>
</dbReference>
<feature type="domain" description="Metallo-beta-lactamase" evidence="1">
    <location>
        <begin position="36"/>
        <end position="230"/>
    </location>
</feature>
<dbReference type="EMBL" id="JBHUDE010000033">
    <property type="protein sequence ID" value="MFD1607284.1"/>
    <property type="molecule type" value="Genomic_DNA"/>
</dbReference>
<organism evidence="2 3">
    <name type="scientific">Oceanobacillus luteolus</name>
    <dbReference type="NCBI Taxonomy" id="1274358"/>
    <lineage>
        <taxon>Bacteria</taxon>
        <taxon>Bacillati</taxon>
        <taxon>Bacillota</taxon>
        <taxon>Bacilli</taxon>
        <taxon>Bacillales</taxon>
        <taxon>Bacillaceae</taxon>
        <taxon>Oceanobacillus</taxon>
    </lineage>
</organism>
<name>A0ABW4HP72_9BACI</name>
<dbReference type="InterPro" id="IPR036866">
    <property type="entry name" value="RibonucZ/Hydroxyglut_hydro"/>
</dbReference>
<comment type="caution">
    <text evidence="2">The sequence shown here is derived from an EMBL/GenBank/DDBJ whole genome shotgun (WGS) entry which is preliminary data.</text>
</comment>
<sequence>MKKLIQLLIIILIVIPHVTYTSASSPMRVHFIDVGQGDSMLIETPEDKTILIDGGEPKEGKRLVKYLKKHGIKTIDLMIATHPDFDHIGGLIEVMKHFPVSKVLENGEIRPTNTYAKYRLQLFKDDIPIKIAKENEKISVEEEVELHVLHAAQKNAENPNESAIVLKLTYHSIDFLLMSDVGAEQEKVIADKYSIESEVLKVAHHGSSSSSTLDFLKQANPEVSIITYSVVNDYGHPVKRVINNLLKLESQIFSTAAYGNIIVETDGNDYIVVPDMQPVERLIERLNK</sequence>
<accession>A0ABW4HP72</accession>
<dbReference type="Gene3D" id="3.60.15.10">
    <property type="entry name" value="Ribonuclease Z/Hydroxyacylglutathione hydrolase-like"/>
    <property type="match status" value="1"/>
</dbReference>
<dbReference type="RefSeq" id="WP_251511964.1">
    <property type="nucleotide sequence ID" value="NZ_JAMBON010000003.1"/>
</dbReference>
<evidence type="ECO:0000313" key="3">
    <source>
        <dbReference type="Proteomes" id="UP001597221"/>
    </source>
</evidence>